<feature type="domain" description="AB hydrolase-1" evidence="4">
    <location>
        <begin position="3"/>
        <end position="229"/>
    </location>
</feature>
<dbReference type="RefSeq" id="WP_012072405.1">
    <property type="nucleotide sequence ID" value="NC_009655.1"/>
</dbReference>
<dbReference type="OrthoDB" id="9808398at2"/>
<keyword evidence="5" id="KW-0378">Hydrolase</keyword>
<dbReference type="PANTHER" id="PTHR42916:SF1">
    <property type="entry name" value="PROTEIN PHYLLO, CHLOROPLASTIC"/>
    <property type="match status" value="1"/>
</dbReference>
<dbReference type="GO" id="GO:0016787">
    <property type="term" value="F:hydrolase activity"/>
    <property type="evidence" value="ECO:0007669"/>
    <property type="project" value="UniProtKB-KW"/>
</dbReference>
<dbReference type="GO" id="GO:0070205">
    <property type="term" value="F:2-succinyl-6-hydroxy-2,4-cyclohexadiene-1-carboxylate synthase activity"/>
    <property type="evidence" value="ECO:0007669"/>
    <property type="project" value="UniProtKB-UniRule"/>
</dbReference>
<keyword evidence="2 3" id="KW-0456">Lyase</keyword>
<organism evidence="5 6">
    <name type="scientific">Actinobacillus succinogenes (strain ATCC 55618 / DSM 22257 / CCUG 43843 / 130Z)</name>
    <dbReference type="NCBI Taxonomy" id="339671"/>
    <lineage>
        <taxon>Bacteria</taxon>
        <taxon>Pseudomonadati</taxon>
        <taxon>Pseudomonadota</taxon>
        <taxon>Gammaproteobacteria</taxon>
        <taxon>Pasteurellales</taxon>
        <taxon>Pasteurellaceae</taxon>
        <taxon>Actinobacillus</taxon>
    </lineage>
</organism>
<comment type="catalytic activity">
    <reaction evidence="3">
        <text>5-enolpyruvoyl-6-hydroxy-2-succinyl-cyclohex-3-ene-1-carboxylate = (1R,6R)-6-hydroxy-2-succinyl-cyclohexa-2,4-diene-1-carboxylate + pyruvate</text>
        <dbReference type="Rhea" id="RHEA:25597"/>
        <dbReference type="ChEBI" id="CHEBI:15361"/>
        <dbReference type="ChEBI" id="CHEBI:58689"/>
        <dbReference type="ChEBI" id="CHEBI:58818"/>
        <dbReference type="EC" id="4.2.99.20"/>
    </reaction>
</comment>
<dbReference type="eggNOG" id="COG2267">
    <property type="taxonomic scope" value="Bacteria"/>
</dbReference>
<dbReference type="InterPro" id="IPR029058">
    <property type="entry name" value="AB_hydrolase_fold"/>
</dbReference>
<dbReference type="UniPathway" id="UPA01057">
    <property type="reaction ID" value="UER00900"/>
</dbReference>
<protein>
    <recommendedName>
        <fullName evidence="3">Putative 2-succinyl-6-hydroxy-2,4-cyclohexadiene-1-carboxylate synthase</fullName>
        <shortName evidence="3">SHCHC synthase</shortName>
        <ecNumber evidence="3">4.2.99.20</ecNumber>
    </recommendedName>
</protein>
<gene>
    <name evidence="3" type="primary">menH</name>
    <name evidence="5" type="ordered locus">Asuc_0652</name>
</gene>
<sequence length="246" mass="28246">MNFVFLHGLLGTKNDWQAVIDKLPDRRCLALDLPFHGEAKYVSVPGFEETCEYLSQQIRSAVRNKPFLLVGYSLGGRIALYYALRYQGLKGNLQGVILEGANLGLADQREKTARWLNDNKWADRFRSEPAETVLNDWYRQPVFAHLNEQERATLIRKRAPNCGENIANMLIATSLARQPYFGQKVRSKNLPFFYFVGERDTKFRQMAALHQLNTRLIAQAGHNAHLENPAEFAMQLYDIRNLSKKS</sequence>
<dbReference type="STRING" id="339671.Asuc_0652"/>
<dbReference type="EC" id="4.2.99.20" evidence="3"/>
<evidence type="ECO:0000256" key="1">
    <source>
        <dbReference type="ARBA" id="ARBA00022428"/>
    </source>
</evidence>
<dbReference type="EMBL" id="CP000746">
    <property type="protein sequence ID" value="ABR74025.1"/>
    <property type="molecule type" value="Genomic_DNA"/>
</dbReference>
<evidence type="ECO:0000313" key="6">
    <source>
        <dbReference type="Proteomes" id="UP000001114"/>
    </source>
</evidence>
<name>A6VM28_ACTSZ</name>
<dbReference type="KEGG" id="asu:Asuc_0652"/>
<accession>A6VM28</accession>
<dbReference type="UniPathway" id="UPA00079"/>
<dbReference type="AlphaFoldDB" id="A6VM28"/>
<evidence type="ECO:0000313" key="5">
    <source>
        <dbReference type="EMBL" id="ABR74025.1"/>
    </source>
</evidence>
<evidence type="ECO:0000256" key="3">
    <source>
        <dbReference type="HAMAP-Rule" id="MF_01660"/>
    </source>
</evidence>
<dbReference type="NCBIfam" id="TIGR03695">
    <property type="entry name" value="menH_SHCHC"/>
    <property type="match status" value="1"/>
</dbReference>
<dbReference type="HOGENOM" id="CLU_020336_38_2_6"/>
<reference evidence="6" key="1">
    <citation type="journal article" date="2010" name="BMC Genomics">
        <title>A genomic perspective on the potential of Actinobacillus succinogenes for industrial succinate production.</title>
        <authorList>
            <person name="McKinlay J.B."/>
            <person name="Laivenieks M."/>
            <person name="Schindler B.D."/>
            <person name="McKinlay A.A."/>
            <person name="Siddaramappa S."/>
            <person name="Challacombe J.F."/>
            <person name="Lowry S.R."/>
            <person name="Clum A."/>
            <person name="Lapidus A.L."/>
            <person name="Burkhart K.B."/>
            <person name="Harkins V."/>
            <person name="Vieille C."/>
        </authorList>
    </citation>
    <scope>NUCLEOTIDE SEQUENCE [LARGE SCALE GENOMIC DNA]</scope>
    <source>
        <strain evidence="6">ATCC 55618 / DSM 22257 / CCUG 43843 / 130Z</strain>
    </source>
</reference>
<proteinExistence type="inferred from homology"/>
<dbReference type="HAMAP" id="MF_01660">
    <property type="entry name" value="MenH"/>
    <property type="match status" value="1"/>
</dbReference>
<comment type="subunit">
    <text evidence="3">Monomer.</text>
</comment>
<dbReference type="GO" id="GO:0009234">
    <property type="term" value="P:menaquinone biosynthetic process"/>
    <property type="evidence" value="ECO:0007669"/>
    <property type="project" value="UniProtKB-UniRule"/>
</dbReference>
<keyword evidence="1 3" id="KW-0474">Menaquinone biosynthesis</keyword>
<dbReference type="Pfam" id="PF00561">
    <property type="entry name" value="Abhydrolase_1"/>
    <property type="match status" value="1"/>
</dbReference>
<dbReference type="SUPFAM" id="SSF53474">
    <property type="entry name" value="alpha/beta-Hydrolases"/>
    <property type="match status" value="1"/>
</dbReference>
<comment type="function">
    <text evidence="3">Catalyzes a proton abstraction reaction that results in 2,5-elimination of pyruvate from 2-succinyl-5-enolpyruvyl-6-hydroxy-3-cyclohexene-1-carboxylate (SEPHCHC) and the formation of 2-succinyl-6-hydroxy-2,4-cyclohexadiene-1-carboxylate (SHCHC).</text>
</comment>
<comment type="similarity">
    <text evidence="3">Belongs to the AB hydrolase superfamily. MenH family.</text>
</comment>
<comment type="pathway">
    <text evidence="3">Quinol/quinone metabolism; menaquinone biosynthesis.</text>
</comment>
<dbReference type="InterPro" id="IPR022485">
    <property type="entry name" value="SHCHC_synthase_MenH"/>
</dbReference>
<evidence type="ECO:0000259" key="4">
    <source>
        <dbReference type="Pfam" id="PF00561"/>
    </source>
</evidence>
<keyword evidence="6" id="KW-1185">Reference proteome</keyword>
<comment type="pathway">
    <text evidence="3">Quinol/quinone metabolism; 1,4-dihydroxy-2-naphthoate biosynthesis; 1,4-dihydroxy-2-naphthoate from chorismate: step 3/7.</text>
</comment>
<dbReference type="ESTHER" id="actsz-a6vm28">
    <property type="family name" value="MenH_SHCHC"/>
</dbReference>
<dbReference type="NCBIfam" id="NF008340">
    <property type="entry name" value="PRK11126.1"/>
    <property type="match status" value="1"/>
</dbReference>
<dbReference type="Proteomes" id="UP000001114">
    <property type="component" value="Chromosome"/>
</dbReference>
<dbReference type="PANTHER" id="PTHR42916">
    <property type="entry name" value="2-SUCCINYL-5-ENOLPYRUVYL-6-HYDROXY-3-CYCLOHEXENE-1-CARBOXYLATE SYNTHASE"/>
    <property type="match status" value="1"/>
</dbReference>
<dbReference type="InterPro" id="IPR000073">
    <property type="entry name" value="AB_hydrolase_1"/>
</dbReference>
<dbReference type="Gene3D" id="3.40.50.1820">
    <property type="entry name" value="alpha/beta hydrolase"/>
    <property type="match status" value="1"/>
</dbReference>
<evidence type="ECO:0000256" key="2">
    <source>
        <dbReference type="ARBA" id="ARBA00023239"/>
    </source>
</evidence>